<protein>
    <submittedName>
        <fullName evidence="2">Uncharacterized protein</fullName>
    </submittedName>
</protein>
<keyword evidence="3" id="KW-1185">Reference proteome</keyword>
<proteinExistence type="predicted"/>
<organism evidence="2 3">
    <name type="scientific">Candidatus Protofrankia datiscae</name>
    <dbReference type="NCBI Taxonomy" id="2716812"/>
    <lineage>
        <taxon>Bacteria</taxon>
        <taxon>Bacillati</taxon>
        <taxon>Actinomycetota</taxon>
        <taxon>Actinomycetes</taxon>
        <taxon>Frankiales</taxon>
        <taxon>Frankiaceae</taxon>
        <taxon>Protofrankia</taxon>
    </lineage>
</organism>
<dbReference type="STRING" id="656024.FsymDg_0230"/>
<evidence type="ECO:0000313" key="2">
    <source>
        <dbReference type="EMBL" id="AEH07802.1"/>
    </source>
</evidence>
<dbReference type="HOGENOM" id="CLU_577158_0_0_11"/>
<dbReference type="eggNOG" id="COG2909">
    <property type="taxonomic scope" value="Bacteria"/>
</dbReference>
<evidence type="ECO:0000256" key="1">
    <source>
        <dbReference type="SAM" id="MobiDB-lite"/>
    </source>
</evidence>
<sequence>MTNTGELFLPVPREPGPTGPTGSVEPVRREFLPSGKSREQPHEGQPREELSREEPRQGPGRTASSLPAGPAGTWPAVLDTARLAPSTLPVMPVAIPAARTPPDDHLDTRAVPEPPGHTSSPDELAAGFSGDSPADGQPPLPEPVAAAGPPMSDRRQFHLYAGAAMVGALLPDTQLADLVDVHGTTAQAAIAHAEGQLTELLGTHEQTSPAQVITETLRLRHYLDQLAQRQLTASDARRLRIAAGRATVLHADAAFKLGEPEVAGALAAAGFAAGEWAGDGPLRGSAREIGAVAEFYGGRPDVALRLARDGLRYVSAGPVRARLVCQEARALAALGDVRGAARALDLAYEFADMIPVEQWGSPGPGFDTFHPVEVAYNATTALCLLGRSRAAEEHAQFAIPRLDAMNAPGFRSVIRLDLALALACQGRLELDRVCALATEAISISWGRAVASVSNRADQLLAVTRAHGEVREVRELAAYVRGWQREGQRQPAGPDAAVARADAASTQAASTQAAGAVAAATKAPAGHER</sequence>
<feature type="region of interest" description="Disordered" evidence="1">
    <location>
        <begin position="1"/>
        <end position="74"/>
    </location>
</feature>
<dbReference type="EMBL" id="CP002801">
    <property type="protein sequence ID" value="AEH07802.1"/>
    <property type="molecule type" value="Genomic_DNA"/>
</dbReference>
<evidence type="ECO:0000313" key="3">
    <source>
        <dbReference type="Proteomes" id="UP000001549"/>
    </source>
</evidence>
<dbReference type="KEGG" id="fsy:FsymDg_0230"/>
<reference evidence="2 3" key="1">
    <citation type="submission" date="2011-05" db="EMBL/GenBank/DDBJ databases">
        <title>Complete sequence of chromosome of Frankia symbiont of Datisca glomerata.</title>
        <authorList>
            <consortium name="US DOE Joint Genome Institute"/>
            <person name="Lucas S."/>
            <person name="Han J."/>
            <person name="Lapidus A."/>
            <person name="Cheng J.-F."/>
            <person name="Goodwin L."/>
            <person name="Pitluck S."/>
            <person name="Peters L."/>
            <person name="Mikhailova N."/>
            <person name="Chertkov O."/>
            <person name="Teshima H."/>
            <person name="Han C."/>
            <person name="Tapia R."/>
            <person name="Land M."/>
            <person name="Hauser L."/>
            <person name="Kyrpides N."/>
            <person name="Ivanova N."/>
            <person name="Pagani I."/>
            <person name="Berry A."/>
            <person name="Pawlowski K."/>
            <person name="Persson T."/>
            <person name="Vanden Heuvel B."/>
            <person name="Benson D."/>
            <person name="Woyke T."/>
        </authorList>
    </citation>
    <scope>NUCLEOTIDE SEQUENCE [LARGE SCALE GENOMIC DNA]</scope>
    <source>
        <strain evidence="3">4085684</strain>
    </source>
</reference>
<dbReference type="Proteomes" id="UP000001549">
    <property type="component" value="Chromosome"/>
</dbReference>
<dbReference type="RefSeq" id="WP_013871798.1">
    <property type="nucleotide sequence ID" value="NC_015656.1"/>
</dbReference>
<name>F8B2S7_9ACTN</name>
<feature type="region of interest" description="Disordered" evidence="1">
    <location>
        <begin position="95"/>
        <end position="151"/>
    </location>
</feature>
<feature type="compositionally biased region" description="Basic and acidic residues" evidence="1">
    <location>
        <begin position="26"/>
        <end position="56"/>
    </location>
</feature>
<accession>F8B2S7</accession>
<dbReference type="AlphaFoldDB" id="F8B2S7"/>
<gene>
    <name evidence="2" type="ordered locus">FsymDg_0230</name>
</gene>
<feature type="compositionally biased region" description="Basic and acidic residues" evidence="1">
    <location>
        <begin position="101"/>
        <end position="110"/>
    </location>
</feature>